<dbReference type="EnsemblMetazoa" id="XM_038018203.1">
    <property type="protein sequence ID" value="XP_037874131.1"/>
    <property type="gene ID" value="LOC110384711"/>
</dbReference>
<keyword evidence="4 5" id="KW-0238">DNA-binding</keyword>
<dbReference type="Pfam" id="PF05485">
    <property type="entry name" value="THAP"/>
    <property type="match status" value="1"/>
</dbReference>
<dbReference type="PROSITE" id="PS50950">
    <property type="entry name" value="ZF_THAP"/>
    <property type="match status" value="1"/>
</dbReference>
<dbReference type="CDD" id="cd22792">
    <property type="entry name" value="OTU_RDRP-like"/>
    <property type="match status" value="1"/>
</dbReference>
<evidence type="ECO:0000256" key="1">
    <source>
        <dbReference type="ARBA" id="ARBA00022723"/>
    </source>
</evidence>
<evidence type="ECO:0000256" key="6">
    <source>
        <dbReference type="SAM" id="MobiDB-lite"/>
    </source>
</evidence>
<dbReference type="InterPro" id="IPR025476">
    <property type="entry name" value="Helitron_helicase-like"/>
</dbReference>
<accession>A0A8R2M5K1</accession>
<dbReference type="Pfam" id="PF14214">
    <property type="entry name" value="Helitron_like_N"/>
    <property type="match status" value="1"/>
</dbReference>
<keyword evidence="10" id="KW-1185">Reference proteome</keyword>
<proteinExistence type="predicted"/>
<name>A0A8R2M5K1_BOMMO</name>
<feature type="region of interest" description="Disordered" evidence="6">
    <location>
        <begin position="2143"/>
        <end position="2183"/>
    </location>
</feature>
<dbReference type="Pfam" id="PF20209">
    <property type="entry name" value="DUF6570"/>
    <property type="match status" value="1"/>
</dbReference>
<evidence type="ECO:0000256" key="4">
    <source>
        <dbReference type="ARBA" id="ARBA00023125"/>
    </source>
</evidence>
<evidence type="ECO:0008006" key="11">
    <source>
        <dbReference type="Google" id="ProtNLM"/>
    </source>
</evidence>
<feature type="compositionally biased region" description="Basic and acidic residues" evidence="6">
    <location>
        <begin position="366"/>
        <end position="377"/>
    </location>
</feature>
<evidence type="ECO:0000313" key="9">
    <source>
        <dbReference type="EnsemblMetazoa" id="XP_037874131.1"/>
    </source>
</evidence>
<dbReference type="SMART" id="SM00980">
    <property type="entry name" value="THAP"/>
    <property type="match status" value="1"/>
</dbReference>
<reference evidence="10" key="1">
    <citation type="journal article" date="2008" name="Insect Biochem. Mol. Biol.">
        <title>The genome of a lepidopteran model insect, the silkworm Bombyx mori.</title>
        <authorList>
            <consortium name="International Silkworm Genome Consortium"/>
        </authorList>
    </citation>
    <scope>NUCLEOTIDE SEQUENCE [LARGE SCALE GENOMIC DNA]</scope>
    <source>
        <strain evidence="10">p50T</strain>
    </source>
</reference>
<dbReference type="InterPro" id="IPR051055">
    <property type="entry name" value="PIF1_helicase"/>
</dbReference>
<dbReference type="InterPro" id="IPR046700">
    <property type="entry name" value="DUF6570"/>
</dbReference>
<dbReference type="InterPro" id="IPR006612">
    <property type="entry name" value="THAP_Znf"/>
</dbReference>
<dbReference type="GO" id="GO:0008270">
    <property type="term" value="F:zinc ion binding"/>
    <property type="evidence" value="ECO:0007669"/>
    <property type="project" value="UniProtKB-KW"/>
</dbReference>
<feature type="compositionally biased region" description="Polar residues" evidence="6">
    <location>
        <begin position="2060"/>
        <end position="2076"/>
    </location>
</feature>
<feature type="compositionally biased region" description="Basic and acidic residues" evidence="6">
    <location>
        <begin position="2151"/>
        <end position="2160"/>
    </location>
</feature>
<dbReference type="PROSITE" id="PS50802">
    <property type="entry name" value="OTU"/>
    <property type="match status" value="1"/>
</dbReference>
<evidence type="ECO:0000259" key="7">
    <source>
        <dbReference type="PROSITE" id="PS50802"/>
    </source>
</evidence>
<evidence type="ECO:0000256" key="5">
    <source>
        <dbReference type="PROSITE-ProRule" id="PRU00309"/>
    </source>
</evidence>
<feature type="domain" description="OTU" evidence="7">
    <location>
        <begin position="463"/>
        <end position="583"/>
    </location>
</feature>
<keyword evidence="1" id="KW-0479">Metal-binding</keyword>
<organism evidence="9 10">
    <name type="scientific">Bombyx mori</name>
    <name type="common">Silk moth</name>
    <dbReference type="NCBI Taxonomy" id="7091"/>
    <lineage>
        <taxon>Eukaryota</taxon>
        <taxon>Metazoa</taxon>
        <taxon>Ecdysozoa</taxon>
        <taxon>Arthropoda</taxon>
        <taxon>Hexapoda</taxon>
        <taxon>Insecta</taxon>
        <taxon>Pterygota</taxon>
        <taxon>Neoptera</taxon>
        <taxon>Endopterygota</taxon>
        <taxon>Lepidoptera</taxon>
        <taxon>Glossata</taxon>
        <taxon>Ditrysia</taxon>
        <taxon>Bombycoidea</taxon>
        <taxon>Bombycidae</taxon>
        <taxon>Bombycinae</taxon>
        <taxon>Bombyx</taxon>
    </lineage>
</organism>
<keyword evidence="3" id="KW-0862">Zinc</keyword>
<evidence type="ECO:0000313" key="10">
    <source>
        <dbReference type="Proteomes" id="UP000005204"/>
    </source>
</evidence>
<dbReference type="PANTHER" id="PTHR47642">
    <property type="entry name" value="ATP-DEPENDENT DNA HELICASE"/>
    <property type="match status" value="1"/>
</dbReference>
<dbReference type="PANTHER" id="PTHR47642:SF8">
    <property type="entry name" value="ATP-DEPENDENT DNA HELICASE"/>
    <property type="match status" value="1"/>
</dbReference>
<feature type="region of interest" description="Disordered" evidence="6">
    <location>
        <begin position="2251"/>
        <end position="2278"/>
    </location>
</feature>
<dbReference type="Gene3D" id="3.90.70.80">
    <property type="match status" value="1"/>
</dbReference>
<reference evidence="9" key="2">
    <citation type="submission" date="2022-06" db="UniProtKB">
        <authorList>
            <consortium name="EnsemblMetazoa"/>
        </authorList>
    </citation>
    <scope>IDENTIFICATION</scope>
    <source>
        <strain evidence="9">p50T (Dazao)</strain>
    </source>
</reference>
<dbReference type="InterPro" id="IPR003323">
    <property type="entry name" value="OTU_dom"/>
</dbReference>
<dbReference type="SUPFAM" id="SSF57716">
    <property type="entry name" value="Glucocorticoid receptor-like (DNA-binding domain)"/>
    <property type="match status" value="1"/>
</dbReference>
<feature type="compositionally biased region" description="Basic and acidic residues" evidence="6">
    <location>
        <begin position="387"/>
        <end position="404"/>
    </location>
</feature>
<protein>
    <recommendedName>
        <fullName evidence="11">ATP-dependent DNA helicase</fullName>
    </recommendedName>
</protein>
<dbReference type="Proteomes" id="UP000005204">
    <property type="component" value="Unassembled WGS sequence"/>
</dbReference>
<sequence>MQRKKYRWCVVPQCRNTSKSSPNKLFIDVPRKADIRRKWLDLARRNHQNMSVTSPVYFCEDHFDLPNDMENYMRYHVMGYVKKITLKPGCLPSKFHCQTDRVKTKPSKYSSHITAVTNQILTVIQEALEESKLQSSKEQSIVHIQNNTILDSCKCRMIRSLASELIHGMKPDSEIWANMKTHLESNKLLWDHMKTVVLNKLKKLYAAEDKNENLPANDRMSQADWLLFDFALVHEKIDLIERDGMRSQTQDLQPLIDLFELVTKFDIEDRSGDSRAGAWTAATALYNSRGHQCSPMLLQKRWYQLKEVTRESLYEYWYASRVNSPSSAESIPRPTKLQRAVAQKEEKLKELKRKRNRERQRAYYHRQKDLKKNENKIKKERKKKERPPKSNAERQREFRQRKAEKSYVDMKKRKLCSNEENVVQCRAVENTENVTIQENQFHSQQLHIYEQCNECITPEVILHRNTGIPGDGDCLFHSLISVLQLQIESCELRNQLRDSPYLNSCHNPQEAYKILSSTNDYGDLDCLYLFSKMYNQNVCVHYCFYNITTKNEDTIFWHFKANDTQNWIHLHLREQHFTPFYEVSDLLKPIKDATQNEAHVDANIQLLRDNYDEDATEDNHNNHENEIEIDREDRIGENIMDFIVDGTTPVYTNYRKHSTSHIDFYKDFTGNSFGHSCIICDRLWWKRDLKMSTSKHESILKTILQNYTPGEIVQVCYTCYTSLEKEKIPLMSTYNGFAYPKIPSHLPTLNLIEQRLISPRIPFMQIRRLRHVNDQYGIYAQIINVPIEVDTMVKQLPRNIQDDHCFYVHLKKKLIHKTCHVHGLVNNSHIEEWLSYLVSTPLYIYHDIKIDESFFTDNGCTSQLNMDEISEHVPIEDNLVAQQQTLLWNDDYFLSLAPGEYNGISMDEHAEELSFPTIYGGQFRTYRDGVTVTPFMQATSELRRTDRRATDPQHLLYIAAKIMRLRVSGCVNVAFKHVGQGTSITKETIESEEYINNCLETNLAFLRCIPNSAWFWSDRKKDLFAMIRQLGPPTAFMGLSANETGWENLLKLLYKLKNEGAEISDKFLAEMSYMYKAQLVNEDAVTCAIYFNKKVNCLLKVLQSKKRSPFGKHRVVHYFKRIEFQHLGSPHAHILLWLENVPEDLLSNDPEVIKLIDELVSVSASEASGNIKLVTHKHTSTCYKKMNPNKKQECRFGAPFMPTKKTIYLIPMKDTDPDYSEALFKEYKNRFKFIRNNLEYFDYTNFDEFYSHNYIISDDHYYNIIRAGINRPKLFYKRTPAEKWHNTFNPFVLHHFKSNMDFQIILDEYACATNVVEYANKHNRGISNLQRQIIDIMDENPEFDIVDITNKMSIDILQSVEMSAQEAAWYLLREPVAKSSVATVYIPTVLPTERARIRKSMKELEALDDDCTNVGKENWFDKYEKRPEELRDVTLAQFVAKYYINKKGTYSKRDTARIIRYKNYDMAENYNDYRREMVLLHVPFQSEENDIIAENKFIQIYEDNKDTILERKKEFESNLDIEKTLQICTQLCRENDEEQEDEELLGAAHDDPIEIPDFNCIAQFNRDTVPKDILHNPALESSKDQKNHLLVLENQLLEEMKSSEELRGNMNTHFETNRFPWYKINRYHIKTVVLNKLKNAATALYNSRGHQCSPMLLQKLCYQLKEVTRESLYEYWYASRENSPSSAESIQRPTKLQRAVAQKYPSIITSAFPEWRELIEKRLVIMSEDFEKENWMNNAEASIDTESKPDLQVIEPFIEMIDVDQDLDSETREHGRRSEENTETNGMIIEIKSEPRDFEDLAEPLHTIKTPLLLYTGKTEQLTENETCNTDSGEDVVKTDKNINITPTLDYLRETIEIVPKIAGVNGKVHDTHDSKDPTATKVCEDEAMLEEATKCHRDAINDVSNAVDIQERTLQDTNTLLKSEMEEHLHLNIFDNLIEFADNKVQSIENDHVNTDSTMAESTSSEESSNELIVQVDYYHRHCSQLSASIATTKNVCVTENQASDLPSIAPGYPKTAVERMREYRARKKKENQILNHSERKKSGAERVQECRARKKTKIQSAHSTMADSTSSEKSSNEFIVQADVNHRHCSQLSASIATTNNVCVTENQASDLPSIAPGYPKTAVERMREYRARKKKENQILNHSKRKKSGAERAQECRARKKTKIQSAHSTMADSTSSEKSSNEFIVQADVNHRHCSQLSASIATTNNVCVTENQASDLPSIAPGYPKTAAERMREYRARKKKENQILNHSKRKKSGAERAQECRARKKTKIQSAKSKPDLEVIEPFIETIDVDQDLDNETRKHRRRSEENTETNGVIIEIKSEPRDFEDLADPLQTIKIPLLLYTGKTEQLIKNETCNTDSGEDVVKTDKNINIIPTLGYLRETIENSNEEKAKLIEEIVPKIAGVNGKVHDTHDSKDLTATKVCEDEAMLEEATKCHRDAINDASNAVDTQERNLQDTNTILKSEMEEHLHLNIFDNVIEFADNNFQSIENDHVNTAHVIQTKNDFTLRSQLSYKNGNSTPTFESKCFKRLFDLKEDEMKMSKNNPHACNENDSLKQLNISEIQTDVDKITNRNNFDISNTMNNTLFLESKSGVQSETRTDDSMKVKMSSHLFHKPRNRSYDPTQLCKNPDFNKKLKRLTDAFLSSPRNRVLLNACRPITVDVMKAIESKLFNGTVYLKDCDQLNSNVPDHGAVSDTATRVPSTIASRSSTNIRLVNPDHLMSLSKCYTLNLTQESCGDAMEINRKINQPDITEVPCSNQCWLTIEVPSLTVRTNNESIAATPELKSNLSCTEKETGISSKKKPRKELSVVNDCILTHDILNKMLVKMDEDEHNSSGHFWYIISDTEVKHIKYHV</sequence>
<feature type="region of interest" description="Disordered" evidence="6">
    <location>
        <begin position="2054"/>
        <end position="2076"/>
    </location>
</feature>
<evidence type="ECO:0000259" key="8">
    <source>
        <dbReference type="PROSITE" id="PS50950"/>
    </source>
</evidence>
<feature type="compositionally biased region" description="Basic residues" evidence="6">
    <location>
        <begin position="350"/>
        <end position="365"/>
    </location>
</feature>
<dbReference type="GO" id="GO:0003677">
    <property type="term" value="F:DNA binding"/>
    <property type="evidence" value="ECO:0007669"/>
    <property type="project" value="UniProtKB-UniRule"/>
</dbReference>
<feature type="compositionally biased region" description="Basic and acidic residues" evidence="6">
    <location>
        <begin position="2258"/>
        <end position="2267"/>
    </location>
</feature>
<feature type="region of interest" description="Disordered" evidence="6">
    <location>
        <begin position="325"/>
        <end position="404"/>
    </location>
</feature>
<evidence type="ECO:0000256" key="3">
    <source>
        <dbReference type="ARBA" id="ARBA00022833"/>
    </source>
</evidence>
<keyword evidence="2 5" id="KW-0863">Zinc-finger</keyword>
<feature type="compositionally biased region" description="Polar residues" evidence="6">
    <location>
        <begin position="2167"/>
        <end position="2183"/>
    </location>
</feature>
<feature type="domain" description="THAP-type" evidence="8">
    <location>
        <begin position="1"/>
        <end position="95"/>
    </location>
</feature>
<evidence type="ECO:0000256" key="2">
    <source>
        <dbReference type="ARBA" id="ARBA00022771"/>
    </source>
</evidence>